<comment type="subcellular location">
    <subcellularLocation>
        <location evidence="1">Membrane</location>
        <topology evidence="1">Multi-pass membrane protein</topology>
    </subcellularLocation>
</comment>
<keyword evidence="2 5" id="KW-0812">Transmembrane</keyword>
<dbReference type="GO" id="GO:0005262">
    <property type="term" value="F:calcium channel activity"/>
    <property type="evidence" value="ECO:0007669"/>
    <property type="project" value="TreeGrafter"/>
</dbReference>
<evidence type="ECO:0000256" key="4">
    <source>
        <dbReference type="ARBA" id="ARBA00023136"/>
    </source>
</evidence>
<feature type="transmembrane region" description="Helical" evidence="5">
    <location>
        <begin position="303"/>
        <end position="321"/>
    </location>
</feature>
<dbReference type="KEGG" id="aji:C0Z10_00955"/>
<feature type="transmembrane region" description="Helical" evidence="5">
    <location>
        <begin position="101"/>
        <end position="120"/>
    </location>
</feature>
<evidence type="ECO:0000256" key="1">
    <source>
        <dbReference type="ARBA" id="ARBA00004141"/>
    </source>
</evidence>
<dbReference type="EMBL" id="CP025570">
    <property type="protein sequence ID" value="AZZ38553.1"/>
    <property type="molecule type" value="Genomic_DNA"/>
</dbReference>
<sequence length="324" mass="33307">MASAIQLVVGLAALVGGAELVVRNGAALAARLGVPPMVIGLTIVSIGTSAPELAVGIDAMRANAGSLAIGNIAGTNVVNLLLILGLCALLRPVHFDRRTLLLDLPSVVIVAVLVLGLTAGGQLATWTGIPLVTLAVVYTVALGLWSKRSRDPRPVEEIEELIDGVGGHGAGRRTWLYLVLLVVGIAVIVVGADWLVGAAESLARAMGVSDAFIGLTVIAIGTSTPELFTAIISTFRGERDIAIGNLIGSSTYNLTLILGVPVLVSGGSGPIDPSLLRIDLPLMVAVCLLCIPLFLTGRRLSKLEGGVMVACYLAYFTALVVTQG</sequence>
<organism evidence="7 8">
    <name type="scientific">Acidipropionibacterium jensenii</name>
    <dbReference type="NCBI Taxonomy" id="1749"/>
    <lineage>
        <taxon>Bacteria</taxon>
        <taxon>Bacillati</taxon>
        <taxon>Actinomycetota</taxon>
        <taxon>Actinomycetes</taxon>
        <taxon>Propionibacteriales</taxon>
        <taxon>Propionibacteriaceae</taxon>
        <taxon>Acidipropionibacterium</taxon>
    </lineage>
</organism>
<dbReference type="PANTHER" id="PTHR10846">
    <property type="entry name" value="SODIUM/POTASSIUM/CALCIUM EXCHANGER"/>
    <property type="match status" value="1"/>
</dbReference>
<feature type="transmembrane region" description="Helical" evidence="5">
    <location>
        <begin position="211"/>
        <end position="235"/>
    </location>
</feature>
<reference evidence="8" key="1">
    <citation type="submission" date="2017-12" db="EMBL/GenBank/DDBJ databases">
        <title>Whole genome sequencing of Acidipropionibacterium jensenii strains JS279 and JS280.</title>
        <authorList>
            <person name="Deptula P."/>
            <person name="Laine P."/>
            <person name="Smolander O.-P."/>
            <person name="Paulin L."/>
            <person name="Auvinen P."/>
            <person name="Varmanen P."/>
        </authorList>
    </citation>
    <scope>NUCLEOTIDE SEQUENCE [LARGE SCALE GENOMIC DNA]</scope>
    <source>
        <strain evidence="8">JS280</strain>
    </source>
</reference>
<evidence type="ECO:0000256" key="3">
    <source>
        <dbReference type="ARBA" id="ARBA00022989"/>
    </source>
</evidence>
<dbReference type="AlphaFoldDB" id="A0A3Q9UJF4"/>
<dbReference type="InterPro" id="IPR044880">
    <property type="entry name" value="NCX_ion-bd_dom_sf"/>
</dbReference>
<dbReference type="Proteomes" id="UP000285875">
    <property type="component" value="Chromosome"/>
</dbReference>
<dbReference type="Pfam" id="PF01699">
    <property type="entry name" value="Na_Ca_ex"/>
    <property type="match status" value="2"/>
</dbReference>
<dbReference type="InterPro" id="IPR004481">
    <property type="entry name" value="K/Na/Ca-exchanger"/>
</dbReference>
<feature type="transmembrane region" description="Helical" evidence="5">
    <location>
        <begin position="276"/>
        <end position="296"/>
    </location>
</feature>
<proteinExistence type="predicted"/>
<name>A0A3Q9UJF4_9ACTN</name>
<evidence type="ECO:0000256" key="5">
    <source>
        <dbReference type="SAM" id="Phobius"/>
    </source>
</evidence>
<dbReference type="GO" id="GO:0005886">
    <property type="term" value="C:plasma membrane"/>
    <property type="evidence" value="ECO:0007669"/>
    <property type="project" value="TreeGrafter"/>
</dbReference>
<evidence type="ECO:0000256" key="2">
    <source>
        <dbReference type="ARBA" id="ARBA00022692"/>
    </source>
</evidence>
<evidence type="ECO:0000313" key="8">
    <source>
        <dbReference type="Proteomes" id="UP000285875"/>
    </source>
</evidence>
<dbReference type="GO" id="GO:0008273">
    <property type="term" value="F:calcium, potassium:sodium antiporter activity"/>
    <property type="evidence" value="ECO:0007669"/>
    <property type="project" value="TreeGrafter"/>
</dbReference>
<dbReference type="RefSeq" id="WP_097798158.1">
    <property type="nucleotide sequence ID" value="NZ_CP025570.1"/>
</dbReference>
<dbReference type="InterPro" id="IPR004837">
    <property type="entry name" value="NaCa_Exmemb"/>
</dbReference>
<evidence type="ECO:0000259" key="6">
    <source>
        <dbReference type="Pfam" id="PF01699"/>
    </source>
</evidence>
<feature type="transmembrane region" description="Helical" evidence="5">
    <location>
        <begin position="242"/>
        <end position="264"/>
    </location>
</feature>
<dbReference type="PANTHER" id="PTHR10846:SF8">
    <property type="entry name" value="INNER MEMBRANE PROTEIN YRBG"/>
    <property type="match status" value="1"/>
</dbReference>
<evidence type="ECO:0000313" key="7">
    <source>
        <dbReference type="EMBL" id="AZZ38553.1"/>
    </source>
</evidence>
<dbReference type="GO" id="GO:0006874">
    <property type="term" value="P:intracellular calcium ion homeostasis"/>
    <property type="evidence" value="ECO:0007669"/>
    <property type="project" value="TreeGrafter"/>
</dbReference>
<feature type="domain" description="Sodium/calcium exchanger membrane region" evidence="6">
    <location>
        <begin position="177"/>
        <end position="319"/>
    </location>
</feature>
<feature type="transmembrane region" description="Helical" evidence="5">
    <location>
        <begin position="68"/>
        <end position="89"/>
    </location>
</feature>
<keyword evidence="4 5" id="KW-0472">Membrane</keyword>
<feature type="transmembrane region" description="Helical" evidence="5">
    <location>
        <begin position="175"/>
        <end position="199"/>
    </location>
</feature>
<keyword evidence="3 5" id="KW-1133">Transmembrane helix</keyword>
<protein>
    <submittedName>
        <fullName evidence="7">Sodium:calcium antiporter</fullName>
    </submittedName>
</protein>
<gene>
    <name evidence="7" type="ORF">C0Z10_00955</name>
</gene>
<dbReference type="NCBIfam" id="TIGR00367">
    <property type="entry name" value="calcium/sodium antiporter"/>
    <property type="match status" value="1"/>
</dbReference>
<feature type="transmembrane region" description="Helical" evidence="5">
    <location>
        <begin position="126"/>
        <end position="145"/>
    </location>
</feature>
<feature type="domain" description="Sodium/calcium exchanger membrane region" evidence="6">
    <location>
        <begin position="4"/>
        <end position="141"/>
    </location>
</feature>
<dbReference type="Gene3D" id="1.20.1420.30">
    <property type="entry name" value="NCX, central ion-binding region"/>
    <property type="match status" value="2"/>
</dbReference>
<accession>A0A3Q9UJF4</accession>